<protein>
    <submittedName>
        <fullName evidence="3">Uncharacterized protein</fullName>
    </submittedName>
</protein>
<evidence type="ECO:0000256" key="2">
    <source>
        <dbReference type="SAM" id="Phobius"/>
    </source>
</evidence>
<evidence type="ECO:0000313" key="4">
    <source>
        <dbReference type="Proteomes" id="UP000825935"/>
    </source>
</evidence>
<dbReference type="PANTHER" id="PTHR33430:SF13">
    <property type="entry name" value="CASP-LIKE PROTEIN"/>
    <property type="match status" value="1"/>
</dbReference>
<feature type="compositionally biased region" description="Basic and acidic residues" evidence="1">
    <location>
        <begin position="1"/>
        <end position="15"/>
    </location>
</feature>
<organism evidence="3 4">
    <name type="scientific">Ceratopteris richardii</name>
    <name type="common">Triangle waterfern</name>
    <dbReference type="NCBI Taxonomy" id="49495"/>
    <lineage>
        <taxon>Eukaryota</taxon>
        <taxon>Viridiplantae</taxon>
        <taxon>Streptophyta</taxon>
        <taxon>Embryophyta</taxon>
        <taxon>Tracheophyta</taxon>
        <taxon>Polypodiopsida</taxon>
        <taxon>Polypodiidae</taxon>
        <taxon>Polypodiales</taxon>
        <taxon>Pteridineae</taxon>
        <taxon>Pteridaceae</taxon>
        <taxon>Parkerioideae</taxon>
        <taxon>Ceratopteris</taxon>
    </lineage>
</organism>
<proteinExistence type="predicted"/>
<feature type="transmembrane region" description="Helical" evidence="2">
    <location>
        <begin position="252"/>
        <end position="273"/>
    </location>
</feature>
<sequence length="275" mass="30505">MTKSEELESTVKKPDQTSVNVTNMSHPFQQPSSLNGTESDDMDEKNQHQQVRDEDDQEEEEEEVTRVRVQALDEIVSVNSFFTGAVFIGLSQNNNSSLVAHSSNDPCYATPRILRQLFLLEILSFACFLTSSLFAQGLKVHLILCHFCHYHSFFGGGRTTETDRGNRSPRTFGLTAGTRKNGKGGTSLKDPRFNRGSPQRRDHPRLLRMGILAISAASLCGTAFLVLSIVMIVQLRLGLLTCYSSWAKFATVPLVLLVSCGAFVFSTSVFVAFRD</sequence>
<feature type="region of interest" description="Disordered" evidence="1">
    <location>
        <begin position="159"/>
        <end position="202"/>
    </location>
</feature>
<reference evidence="3" key="1">
    <citation type="submission" date="2021-08" db="EMBL/GenBank/DDBJ databases">
        <title>WGS assembly of Ceratopteris richardii.</title>
        <authorList>
            <person name="Marchant D.B."/>
            <person name="Chen G."/>
            <person name="Jenkins J."/>
            <person name="Shu S."/>
            <person name="Leebens-Mack J."/>
            <person name="Grimwood J."/>
            <person name="Schmutz J."/>
            <person name="Soltis P."/>
            <person name="Soltis D."/>
            <person name="Chen Z.-H."/>
        </authorList>
    </citation>
    <scope>NUCLEOTIDE SEQUENCE</scope>
    <source>
        <strain evidence="3">Whitten #5841</strain>
        <tissue evidence="3">Leaf</tissue>
    </source>
</reference>
<feature type="compositionally biased region" description="Polar residues" evidence="1">
    <location>
        <begin position="16"/>
        <end position="37"/>
    </location>
</feature>
<accession>A0A8T2UTZ5</accession>
<keyword evidence="2" id="KW-0472">Membrane</keyword>
<dbReference type="OMA" id="WAKFATV"/>
<feature type="compositionally biased region" description="Basic and acidic residues" evidence="1">
    <location>
        <begin position="189"/>
        <end position="202"/>
    </location>
</feature>
<feature type="region of interest" description="Disordered" evidence="1">
    <location>
        <begin position="1"/>
        <end position="64"/>
    </location>
</feature>
<name>A0A8T2UTZ5_CERRI</name>
<feature type="transmembrane region" description="Helical" evidence="2">
    <location>
        <begin position="209"/>
        <end position="232"/>
    </location>
</feature>
<gene>
    <name evidence="3" type="ORF">KP509_06G070500</name>
</gene>
<dbReference type="PANTHER" id="PTHR33430">
    <property type="entry name" value="MATERNAL EFFECT EMBRYO ARREST PROTEIN"/>
    <property type="match status" value="1"/>
</dbReference>
<dbReference type="OrthoDB" id="666653at2759"/>
<keyword evidence="4" id="KW-1185">Reference proteome</keyword>
<evidence type="ECO:0000313" key="3">
    <source>
        <dbReference type="EMBL" id="KAH7435579.1"/>
    </source>
</evidence>
<comment type="caution">
    <text evidence="3">The sequence shown here is derived from an EMBL/GenBank/DDBJ whole genome shotgun (WGS) entry which is preliminary data.</text>
</comment>
<dbReference type="EMBL" id="CM035411">
    <property type="protein sequence ID" value="KAH7435579.1"/>
    <property type="molecule type" value="Genomic_DNA"/>
</dbReference>
<evidence type="ECO:0000256" key="1">
    <source>
        <dbReference type="SAM" id="MobiDB-lite"/>
    </source>
</evidence>
<dbReference type="AlphaFoldDB" id="A0A8T2UTZ5"/>
<keyword evidence="2" id="KW-1133">Transmembrane helix</keyword>
<dbReference type="Proteomes" id="UP000825935">
    <property type="component" value="Chromosome 6"/>
</dbReference>
<keyword evidence="2" id="KW-0812">Transmembrane</keyword>
<feature type="compositionally biased region" description="Acidic residues" evidence="1">
    <location>
        <begin position="53"/>
        <end position="63"/>
    </location>
</feature>